<name>A0ABD1YPQ8_9MARC</name>
<dbReference type="AlphaFoldDB" id="A0ABD1YPQ8"/>
<evidence type="ECO:0000313" key="2">
    <source>
        <dbReference type="Proteomes" id="UP001605036"/>
    </source>
</evidence>
<accession>A0ABD1YPQ8</accession>
<organism evidence="1 2">
    <name type="scientific">Riccia fluitans</name>
    <dbReference type="NCBI Taxonomy" id="41844"/>
    <lineage>
        <taxon>Eukaryota</taxon>
        <taxon>Viridiplantae</taxon>
        <taxon>Streptophyta</taxon>
        <taxon>Embryophyta</taxon>
        <taxon>Marchantiophyta</taxon>
        <taxon>Marchantiopsida</taxon>
        <taxon>Marchantiidae</taxon>
        <taxon>Marchantiales</taxon>
        <taxon>Ricciaceae</taxon>
        <taxon>Riccia</taxon>
    </lineage>
</organism>
<proteinExistence type="predicted"/>
<dbReference type="InterPro" id="IPR052867">
    <property type="entry name" value="ATP_Synthase_Subunit_6"/>
</dbReference>
<dbReference type="Proteomes" id="UP001605036">
    <property type="component" value="Unassembled WGS sequence"/>
</dbReference>
<dbReference type="PANTHER" id="PTHR34565:SF1">
    <property type="entry name" value="TRANSMEMBRANE PROTEIN"/>
    <property type="match status" value="1"/>
</dbReference>
<dbReference type="EMBL" id="JBHFFA010000004">
    <property type="protein sequence ID" value="KAL2631417.1"/>
    <property type="molecule type" value="Genomic_DNA"/>
</dbReference>
<keyword evidence="2" id="KW-1185">Reference proteome</keyword>
<dbReference type="PANTHER" id="PTHR34565">
    <property type="entry name" value="TRANSMEMBRANE PROTEIN"/>
    <property type="match status" value="1"/>
</dbReference>
<comment type="caution">
    <text evidence="1">The sequence shown here is derived from an EMBL/GenBank/DDBJ whole genome shotgun (WGS) entry which is preliminary data.</text>
</comment>
<gene>
    <name evidence="1" type="ORF">R1flu_016103</name>
</gene>
<protein>
    <submittedName>
        <fullName evidence="1">Uncharacterized protein</fullName>
    </submittedName>
</protein>
<reference evidence="1 2" key="1">
    <citation type="submission" date="2024-09" db="EMBL/GenBank/DDBJ databases">
        <title>Chromosome-scale assembly of Riccia fluitans.</title>
        <authorList>
            <person name="Paukszto L."/>
            <person name="Sawicki J."/>
            <person name="Karawczyk K."/>
            <person name="Piernik-Szablinska J."/>
            <person name="Szczecinska M."/>
            <person name="Mazdziarz M."/>
        </authorList>
    </citation>
    <scope>NUCLEOTIDE SEQUENCE [LARGE SCALE GENOMIC DNA]</scope>
    <source>
        <strain evidence="1">Rf_01</strain>
        <tissue evidence="1">Aerial parts of the thallus</tissue>
    </source>
</reference>
<evidence type="ECO:0000313" key="1">
    <source>
        <dbReference type="EMBL" id="KAL2631417.1"/>
    </source>
</evidence>
<sequence length="140" mass="15398">MITNTAQQPYVTSRKSQEITTAFKFLLAASRNMESDVAIRRNRNVSVGGQEQQLGNTDLSVNVESDVGIFEFKRFALAGGTMTSPVIGRPLIQVAATEAKRNWPFVFGFGLTLSLVFKLSTSLKSEDAQKSPFVNVNAHR</sequence>